<name>A0A1M6LBJ7_9FIRM</name>
<reference evidence="1 2" key="1">
    <citation type="submission" date="2016-11" db="EMBL/GenBank/DDBJ databases">
        <authorList>
            <person name="Jaros S."/>
            <person name="Januszkiewicz K."/>
            <person name="Wedrychowicz H."/>
        </authorList>
    </citation>
    <scope>NUCLEOTIDE SEQUENCE [LARGE SCALE GENOMIC DNA]</scope>
    <source>
        <strain evidence="1 2">DSM 14214</strain>
    </source>
</reference>
<dbReference type="InterPro" id="IPR022025">
    <property type="entry name" value="Amidoligase_2"/>
</dbReference>
<organism evidence="1 2">
    <name type="scientific">Anaerotignum lactatifermentans DSM 14214</name>
    <dbReference type="NCBI Taxonomy" id="1121323"/>
    <lineage>
        <taxon>Bacteria</taxon>
        <taxon>Bacillati</taxon>
        <taxon>Bacillota</taxon>
        <taxon>Clostridia</taxon>
        <taxon>Lachnospirales</taxon>
        <taxon>Anaerotignaceae</taxon>
        <taxon>Anaerotignum</taxon>
    </lineage>
</organism>
<proteinExistence type="predicted"/>
<dbReference type="GO" id="GO:0016874">
    <property type="term" value="F:ligase activity"/>
    <property type="evidence" value="ECO:0007669"/>
    <property type="project" value="UniProtKB-KW"/>
</dbReference>
<keyword evidence="1" id="KW-0436">Ligase</keyword>
<dbReference type="Proteomes" id="UP000183975">
    <property type="component" value="Unassembled WGS sequence"/>
</dbReference>
<dbReference type="PANTHER" id="PTHR36847">
    <property type="entry name" value="AMIDOLIGASE ENZYME"/>
    <property type="match status" value="1"/>
</dbReference>
<evidence type="ECO:0000313" key="2">
    <source>
        <dbReference type="Proteomes" id="UP000183975"/>
    </source>
</evidence>
<protein>
    <submittedName>
        <fullName evidence="1">Putative amidoligase enzyme</fullName>
    </submittedName>
</protein>
<dbReference type="Pfam" id="PF12224">
    <property type="entry name" value="Amidoligase_2"/>
    <property type="match status" value="1"/>
</dbReference>
<accession>A0A1M6LBJ7</accession>
<gene>
    <name evidence="1" type="ORF">SAMN02745138_00333</name>
</gene>
<dbReference type="AlphaFoldDB" id="A0A1M6LBJ7"/>
<keyword evidence="2" id="KW-1185">Reference proteome</keyword>
<evidence type="ECO:0000313" key="1">
    <source>
        <dbReference type="EMBL" id="SHJ68533.1"/>
    </source>
</evidence>
<dbReference type="EMBL" id="FRAH01000004">
    <property type="protein sequence ID" value="SHJ68533.1"/>
    <property type="molecule type" value="Genomic_DNA"/>
</dbReference>
<sequence>MTLLIREQNFGIEIEMTGITREKAASVLADYFGTAAEYVGGVYNKYRVKDSKRRYWNLVRDSSIKTYENKKGKLTAASTDFSVELVSPICEYGDIELIQELIRRLRKAGAVTNESTGIHIHVDASKFDAVSLRNLTNIIRSKEDILYKVLQVDIAREHYCKKVEERFLAQLNKRKPKTKEALKNIWYQGIDGSSEHYHSSRYHALNLHSVFQKGTVEFRMFNSTLHAGKVKTYIQLSLAICSQALTQKKASYERTVSANEKYTFRTWLLRLGMIGDEFKTARKHLLEHLDGNIAWKDPSQIEKQKQRFLERKLEADRLFQAEEITEQNETEEQDFGGMSL</sequence>
<dbReference type="PANTHER" id="PTHR36847:SF1">
    <property type="entry name" value="AMIDOLIGASE ENZYME"/>
    <property type="match status" value="1"/>
</dbReference>